<feature type="domain" description="Pyruvate phosphate dikinase AMP/ATP-binding" evidence="2">
    <location>
        <begin position="59"/>
        <end position="286"/>
    </location>
</feature>
<dbReference type="Gene3D" id="3.30.1490.20">
    <property type="entry name" value="ATP-grasp fold, A domain"/>
    <property type="match status" value="1"/>
</dbReference>
<dbReference type="Proteomes" id="UP000325255">
    <property type="component" value="Unassembled WGS sequence"/>
</dbReference>
<dbReference type="InterPro" id="IPR036637">
    <property type="entry name" value="Phosphohistidine_dom_sf"/>
</dbReference>
<feature type="domain" description="PEP-utilising enzyme mobile" evidence="1">
    <location>
        <begin position="418"/>
        <end position="498"/>
    </location>
</feature>
<dbReference type="Pfam" id="PF01326">
    <property type="entry name" value="PPDK_N"/>
    <property type="match status" value="1"/>
</dbReference>
<keyword evidence="3" id="KW-0808">Transferase</keyword>
<keyword evidence="3" id="KW-0418">Kinase</keyword>
<evidence type="ECO:0000259" key="2">
    <source>
        <dbReference type="Pfam" id="PF01326"/>
    </source>
</evidence>
<dbReference type="GO" id="GO:0005524">
    <property type="term" value="F:ATP binding"/>
    <property type="evidence" value="ECO:0007669"/>
    <property type="project" value="InterPro"/>
</dbReference>
<dbReference type="InterPro" id="IPR018274">
    <property type="entry name" value="PEP_util_AS"/>
</dbReference>
<dbReference type="Gene3D" id="1.10.189.10">
    <property type="entry name" value="Pyruvate Phosphate Dikinase, domain 2"/>
    <property type="match status" value="1"/>
</dbReference>
<dbReference type="SUPFAM" id="SSF52009">
    <property type="entry name" value="Phosphohistidine domain"/>
    <property type="match status" value="1"/>
</dbReference>
<keyword evidence="3" id="KW-0670">Pyruvate</keyword>
<comment type="caution">
    <text evidence="3">The sequence shown here is derived from an EMBL/GenBank/DDBJ whole genome shotgun (WGS) entry which is preliminary data.</text>
</comment>
<dbReference type="Gene3D" id="1.20.80.30">
    <property type="match status" value="1"/>
</dbReference>
<dbReference type="Pfam" id="PF00391">
    <property type="entry name" value="PEP-utilizers"/>
    <property type="match status" value="1"/>
</dbReference>
<evidence type="ECO:0000313" key="4">
    <source>
        <dbReference type="Proteomes" id="UP000325255"/>
    </source>
</evidence>
<dbReference type="OrthoDB" id="9765468at2"/>
<dbReference type="InterPro" id="IPR013815">
    <property type="entry name" value="ATP_grasp_subdomain_1"/>
</dbReference>
<sequence length="529" mass="55183">MADAVHVIAAGAALPPGGVAAVGNKAWNLARMAAAGLPVPPAFVLPTSWCRDRRAGRIDDAALAAALADGIAALERATGLVFGSPRRPLLVSVRSGAAVSMPGMMETVLDVGMNAAVAEGMTRLTGNPRLAWDCYRRFVAGYAEVVEGLPAAGFDDQLSAALIAAEAENERELDHRALRALTHAMLERRAGSRGAFPEDARAQLRHAVAAVFRSWDAPKAATYRRLHGIDDEAGTAVTVQAMVFGNAGGASGAGVAFSRNPATGLRELYLDFAWGGQGEDVVAGRRAVAGTERLNRRLPGVVAQLETTARTLETLFGDAQDFEFTLQEGVLWLLQTRRAKRTPWAALRIAVDLVEEGLIGPADALRLVDGIETQAVLRTRFVQAGPVLARAQVASLGVASGAIALDAATAGRMAAEGPVILVRHDIATEDIAGLASATGVLTATGGRTSHAAVVARQLGKVCLVGCADLTIDLGARTCRIGERSFAEGDTIALDGEAGTVHAGQPDVLAERPIRELTALASYRRLLDTA</sequence>
<dbReference type="GO" id="GO:0050242">
    <property type="term" value="F:pyruvate, phosphate dikinase activity"/>
    <property type="evidence" value="ECO:0007669"/>
    <property type="project" value="InterPro"/>
</dbReference>
<reference evidence="3 4" key="1">
    <citation type="submission" date="2019-09" db="EMBL/GenBank/DDBJ databases">
        <title>Genome sequence of Rhodovastum atsumiense, a diverse member of the Acetobacteraceae family of non-sulfur purple photosynthetic bacteria.</title>
        <authorList>
            <person name="Meyer T."/>
            <person name="Kyndt J."/>
        </authorList>
    </citation>
    <scope>NUCLEOTIDE SEQUENCE [LARGE SCALE GENOMIC DNA]</scope>
    <source>
        <strain evidence="3 4">DSM 21279</strain>
    </source>
</reference>
<dbReference type="InterPro" id="IPR010121">
    <property type="entry name" value="Pyruvate_phosphate_dikinase"/>
</dbReference>
<dbReference type="Gene3D" id="3.30.470.20">
    <property type="entry name" value="ATP-grasp fold, B domain"/>
    <property type="match status" value="1"/>
</dbReference>
<organism evidence="3 4">
    <name type="scientific">Rhodovastum atsumiense</name>
    <dbReference type="NCBI Taxonomy" id="504468"/>
    <lineage>
        <taxon>Bacteria</taxon>
        <taxon>Pseudomonadati</taxon>
        <taxon>Pseudomonadota</taxon>
        <taxon>Alphaproteobacteria</taxon>
        <taxon>Acetobacterales</taxon>
        <taxon>Acetobacteraceae</taxon>
        <taxon>Rhodovastum</taxon>
    </lineage>
</organism>
<gene>
    <name evidence="3" type="ORF">F1189_02835</name>
</gene>
<dbReference type="InterPro" id="IPR002192">
    <property type="entry name" value="PPDK_AMP/ATP-bd"/>
</dbReference>
<keyword evidence="4" id="KW-1185">Reference proteome</keyword>
<dbReference type="PANTHER" id="PTHR22931:SF9">
    <property type="entry name" value="PYRUVATE, PHOSPHATE DIKINASE 1, CHLOROPLASTIC"/>
    <property type="match status" value="1"/>
</dbReference>
<evidence type="ECO:0000313" key="3">
    <source>
        <dbReference type="EMBL" id="KAA5614146.1"/>
    </source>
</evidence>
<protein>
    <submittedName>
        <fullName evidence="3">Pyruvate, phosphate dikinase</fullName>
    </submittedName>
</protein>
<dbReference type="GO" id="GO:0016301">
    <property type="term" value="F:kinase activity"/>
    <property type="evidence" value="ECO:0007669"/>
    <property type="project" value="UniProtKB-KW"/>
</dbReference>
<dbReference type="Gene3D" id="3.50.30.10">
    <property type="entry name" value="Phosphohistidine domain"/>
    <property type="match status" value="1"/>
</dbReference>
<proteinExistence type="predicted"/>
<dbReference type="PANTHER" id="PTHR22931">
    <property type="entry name" value="PHOSPHOENOLPYRUVATE DIKINASE-RELATED"/>
    <property type="match status" value="1"/>
</dbReference>
<dbReference type="SUPFAM" id="SSF56059">
    <property type="entry name" value="Glutathione synthetase ATP-binding domain-like"/>
    <property type="match status" value="1"/>
</dbReference>
<dbReference type="EMBL" id="VWPK01000003">
    <property type="protein sequence ID" value="KAA5614146.1"/>
    <property type="molecule type" value="Genomic_DNA"/>
</dbReference>
<name>A0A5M6J0L9_9PROT</name>
<evidence type="ECO:0000259" key="1">
    <source>
        <dbReference type="Pfam" id="PF00391"/>
    </source>
</evidence>
<dbReference type="RefSeq" id="WP_150039088.1">
    <property type="nucleotide sequence ID" value="NZ_OW485601.1"/>
</dbReference>
<dbReference type="PROSITE" id="PS00370">
    <property type="entry name" value="PEP_ENZYMES_PHOS_SITE"/>
    <property type="match status" value="1"/>
</dbReference>
<dbReference type="AlphaFoldDB" id="A0A5M6J0L9"/>
<accession>A0A5M6J0L9</accession>
<dbReference type="InterPro" id="IPR008279">
    <property type="entry name" value="PEP-util_enz_mobile_dom"/>
</dbReference>